<dbReference type="STRING" id="1081109.A0A168ASY1"/>
<sequence length="227" mass="24598">MPLVASRSSSNNNNNRISTLRVPLLRLVVRLFRNIYFFTLNLLLSPMWIWPLFVSLLATLATATPSRRDATSINASLDKITQSLVALNNTLNTFNGGLVGTFVALQIQNQALGLERDIDAAAGTASQSAPLSDTESASVAFAITALTRNIYDVLDNIVRKKPQFDRAILGIGSASGLVRSDLQNLQSATDKFGAALTEKFVPAVKNLAPLLISAIDHHFEEALKVYS</sequence>
<dbReference type="EMBL" id="AZGY01000011">
    <property type="protein sequence ID" value="KZZ94306.1"/>
    <property type="molecule type" value="Genomic_DNA"/>
</dbReference>
<comment type="caution">
    <text evidence="2">The sequence shown here is derived from an EMBL/GenBank/DDBJ whole genome shotgun (WGS) entry which is preliminary data.</text>
</comment>
<keyword evidence="3" id="KW-1185">Reference proteome</keyword>
<dbReference type="InterPro" id="IPR021054">
    <property type="entry name" value="Cell_wall_mannoprotein_1"/>
</dbReference>
<dbReference type="GO" id="GO:0005576">
    <property type="term" value="C:extracellular region"/>
    <property type="evidence" value="ECO:0007669"/>
    <property type="project" value="TreeGrafter"/>
</dbReference>
<dbReference type="PANTHER" id="PTHR38123">
    <property type="entry name" value="CELL WALL SERINE-THREONINE-RICH GALACTOMANNOPROTEIN MP1 (AFU_ORTHOLOGUE AFUA_4G03240)"/>
    <property type="match status" value="1"/>
</dbReference>
<evidence type="ECO:0000256" key="1">
    <source>
        <dbReference type="SAM" id="Phobius"/>
    </source>
</evidence>
<keyword evidence="1" id="KW-1133">Transmembrane helix</keyword>
<protein>
    <submittedName>
        <fullName evidence="2">Cell wall galactomannoprotein</fullName>
    </submittedName>
</protein>
<dbReference type="Gene3D" id="1.20.1280.140">
    <property type="match status" value="1"/>
</dbReference>
<keyword evidence="1" id="KW-0472">Membrane</keyword>
<keyword evidence="1" id="KW-0812">Transmembrane</keyword>
<gene>
    <name evidence="2" type="ORF">AAL_05273</name>
</gene>
<dbReference type="OrthoDB" id="3485059at2759"/>
<dbReference type="Pfam" id="PF12296">
    <property type="entry name" value="HsbA"/>
    <property type="match status" value="1"/>
</dbReference>
<reference evidence="2 3" key="1">
    <citation type="journal article" date="2016" name="Genome Biol. Evol.">
        <title>Divergent and convergent evolution of fungal pathogenicity.</title>
        <authorList>
            <person name="Shang Y."/>
            <person name="Xiao G."/>
            <person name="Zheng P."/>
            <person name="Cen K."/>
            <person name="Zhan S."/>
            <person name="Wang C."/>
        </authorList>
    </citation>
    <scope>NUCLEOTIDE SEQUENCE [LARGE SCALE GENOMIC DNA]</scope>
    <source>
        <strain evidence="2 3">RCEF 2490</strain>
    </source>
</reference>
<name>A0A168ASY1_9HYPO</name>
<dbReference type="Proteomes" id="UP000078544">
    <property type="component" value="Unassembled WGS sequence"/>
</dbReference>
<proteinExistence type="predicted"/>
<feature type="transmembrane region" description="Helical" evidence="1">
    <location>
        <begin position="35"/>
        <end position="58"/>
    </location>
</feature>
<evidence type="ECO:0000313" key="3">
    <source>
        <dbReference type="Proteomes" id="UP000078544"/>
    </source>
</evidence>
<organism evidence="2 3">
    <name type="scientific">Moelleriella libera RCEF 2490</name>
    <dbReference type="NCBI Taxonomy" id="1081109"/>
    <lineage>
        <taxon>Eukaryota</taxon>
        <taxon>Fungi</taxon>
        <taxon>Dikarya</taxon>
        <taxon>Ascomycota</taxon>
        <taxon>Pezizomycotina</taxon>
        <taxon>Sordariomycetes</taxon>
        <taxon>Hypocreomycetidae</taxon>
        <taxon>Hypocreales</taxon>
        <taxon>Clavicipitaceae</taxon>
        <taxon>Moelleriella</taxon>
    </lineage>
</organism>
<dbReference type="PANTHER" id="PTHR38123:SF4">
    <property type="entry name" value="CELL WALL GALACTOMANNOPROTEIN, PUTATIVE (AFU_ORTHOLOGUE AFUA_4G00870)-RELATED"/>
    <property type="match status" value="1"/>
</dbReference>
<accession>A0A168ASY1</accession>
<dbReference type="AlphaFoldDB" id="A0A168ASY1"/>
<evidence type="ECO:0000313" key="2">
    <source>
        <dbReference type="EMBL" id="KZZ94306.1"/>
    </source>
</evidence>